<keyword evidence="2" id="KW-0119">Carbohydrate metabolism</keyword>
<dbReference type="Proteomes" id="UP001596215">
    <property type="component" value="Unassembled WGS sequence"/>
</dbReference>
<proteinExistence type="inferred from homology"/>
<dbReference type="EMBL" id="JBHSUC010000022">
    <property type="protein sequence ID" value="MFC6363215.1"/>
    <property type="molecule type" value="Genomic_DNA"/>
</dbReference>
<dbReference type="PROSITE" id="PS51257">
    <property type="entry name" value="PROKAR_LIPOPROTEIN"/>
    <property type="match status" value="1"/>
</dbReference>
<evidence type="ECO:0000259" key="4">
    <source>
        <dbReference type="SMART" id="SM00656"/>
    </source>
</evidence>
<feature type="chain" id="PRO_5045653846" description="Pectate lyase domain-containing protein" evidence="3">
    <location>
        <begin position="26"/>
        <end position="384"/>
    </location>
</feature>
<name>A0ABW1VR99_9GAMM</name>
<evidence type="ECO:0000256" key="2">
    <source>
        <dbReference type="RuleBase" id="RU361173"/>
    </source>
</evidence>
<accession>A0ABW1VR99</accession>
<comment type="subcellular location">
    <subcellularLocation>
        <location evidence="2">Secreted</location>
    </subcellularLocation>
</comment>
<reference evidence="6" key="1">
    <citation type="journal article" date="2019" name="Int. J. Syst. Evol. Microbiol.">
        <title>The Global Catalogue of Microorganisms (GCM) 10K type strain sequencing project: providing services to taxonomists for standard genome sequencing and annotation.</title>
        <authorList>
            <consortium name="The Broad Institute Genomics Platform"/>
            <consortium name="The Broad Institute Genome Sequencing Center for Infectious Disease"/>
            <person name="Wu L."/>
            <person name="Ma J."/>
        </authorList>
    </citation>
    <scope>NUCLEOTIDE SEQUENCE [LARGE SCALE GENOMIC DNA]</scope>
    <source>
        <strain evidence="6">CGMCC 4.1530</strain>
    </source>
</reference>
<evidence type="ECO:0000256" key="3">
    <source>
        <dbReference type="SAM" id="SignalP"/>
    </source>
</evidence>
<sequence>MKTTLRTLQASLLAALSLSGCQALAADSGGFATTTGGDSYTAVTVSTLSQLKNAVSSGQHHIIVSGTIYGGAGLTTLTFSSLANNNTTIEGAAGGKAALENIQLKFDGELLPSGTNIQNIKIANLSFFGKIADLQAMPAQIFGSSDSSRLAGINYEGISFRRITNGLVTHCNIYDTSDDLMSVALSSDYITLSYNHLWFSDSWVNMSPDPVWNWVGYYTDLADERLAMVIGANSGDSWQATKKLHVTLHNNWIGPNMRGRPLFRGWIHAYNNYFDNSETYADTDQNTGTDGKKYPKKQYEALQVSSGSVVYSEANSFRNTNNTNTVSQDSSGYGYSFFEKNNTYSGTTGTSATGNTFSSAVSYRYTPLASQNVPQSVTANAGPK</sequence>
<keyword evidence="3" id="KW-0732">Signal</keyword>
<dbReference type="Pfam" id="PF00544">
    <property type="entry name" value="Pectate_lyase_4"/>
    <property type="match status" value="1"/>
</dbReference>
<dbReference type="InterPro" id="IPR011050">
    <property type="entry name" value="Pectin_lyase_fold/virulence"/>
</dbReference>
<comment type="similarity">
    <text evidence="2">Belongs to the polysaccharide lyase 1 family.</text>
</comment>
<evidence type="ECO:0000313" key="6">
    <source>
        <dbReference type="Proteomes" id="UP001596215"/>
    </source>
</evidence>
<dbReference type="InterPro" id="IPR045032">
    <property type="entry name" value="PEL"/>
</dbReference>
<evidence type="ECO:0000256" key="1">
    <source>
        <dbReference type="ARBA" id="ARBA00023239"/>
    </source>
</evidence>
<comment type="caution">
    <text evidence="5">The sequence shown here is derived from an EMBL/GenBank/DDBJ whole genome shotgun (WGS) entry which is preliminary data.</text>
</comment>
<organism evidence="5 6">
    <name type="scientific">Tatumella punctata</name>
    <dbReference type="NCBI Taxonomy" id="399969"/>
    <lineage>
        <taxon>Bacteria</taxon>
        <taxon>Pseudomonadati</taxon>
        <taxon>Pseudomonadota</taxon>
        <taxon>Gammaproteobacteria</taxon>
        <taxon>Enterobacterales</taxon>
        <taxon>Erwiniaceae</taxon>
        <taxon>Tatumella</taxon>
    </lineage>
</organism>
<keyword evidence="2" id="KW-0964">Secreted</keyword>
<keyword evidence="6" id="KW-1185">Reference proteome</keyword>
<dbReference type="SUPFAM" id="SSF51126">
    <property type="entry name" value="Pectin lyase-like"/>
    <property type="match status" value="1"/>
</dbReference>
<feature type="domain" description="Pectate lyase" evidence="4">
    <location>
        <begin position="38"/>
        <end position="323"/>
    </location>
</feature>
<feature type="signal peptide" evidence="3">
    <location>
        <begin position="1"/>
        <end position="25"/>
    </location>
</feature>
<protein>
    <recommendedName>
        <fullName evidence="4">Pectate lyase domain-containing protein</fullName>
    </recommendedName>
</protein>
<dbReference type="PANTHER" id="PTHR31683">
    <property type="entry name" value="PECTATE LYASE 18-RELATED"/>
    <property type="match status" value="1"/>
</dbReference>
<dbReference type="InterPro" id="IPR012334">
    <property type="entry name" value="Pectin_lyas_fold"/>
</dbReference>
<dbReference type="SMART" id="SM00656">
    <property type="entry name" value="Amb_all"/>
    <property type="match status" value="1"/>
</dbReference>
<dbReference type="PANTHER" id="PTHR31683:SF18">
    <property type="entry name" value="PECTATE LYASE 21-RELATED"/>
    <property type="match status" value="1"/>
</dbReference>
<evidence type="ECO:0000313" key="5">
    <source>
        <dbReference type="EMBL" id="MFC6363215.1"/>
    </source>
</evidence>
<dbReference type="RefSeq" id="WP_343876728.1">
    <property type="nucleotide sequence ID" value="NZ_BAAAFW010000018.1"/>
</dbReference>
<gene>
    <name evidence="5" type="ORF">ACFP73_14150</name>
</gene>
<dbReference type="InterPro" id="IPR002022">
    <property type="entry name" value="Pec_lyase"/>
</dbReference>
<dbReference type="Gene3D" id="2.160.20.10">
    <property type="entry name" value="Single-stranded right-handed beta-helix, Pectin lyase-like"/>
    <property type="match status" value="1"/>
</dbReference>
<keyword evidence="1 2" id="KW-0456">Lyase</keyword>
<keyword evidence="2" id="KW-0624">Polysaccharide degradation</keyword>